<gene>
    <name evidence="1" type="ORF">QAD02_004207</name>
</gene>
<evidence type="ECO:0000313" key="2">
    <source>
        <dbReference type="Proteomes" id="UP001239111"/>
    </source>
</evidence>
<organism evidence="1 2">
    <name type="scientific">Eretmocerus hayati</name>
    <dbReference type="NCBI Taxonomy" id="131215"/>
    <lineage>
        <taxon>Eukaryota</taxon>
        <taxon>Metazoa</taxon>
        <taxon>Ecdysozoa</taxon>
        <taxon>Arthropoda</taxon>
        <taxon>Hexapoda</taxon>
        <taxon>Insecta</taxon>
        <taxon>Pterygota</taxon>
        <taxon>Neoptera</taxon>
        <taxon>Endopterygota</taxon>
        <taxon>Hymenoptera</taxon>
        <taxon>Apocrita</taxon>
        <taxon>Proctotrupomorpha</taxon>
        <taxon>Chalcidoidea</taxon>
        <taxon>Aphelinidae</taxon>
        <taxon>Aphelininae</taxon>
        <taxon>Eretmocerus</taxon>
    </lineage>
</organism>
<dbReference type="EMBL" id="CM056743">
    <property type="protein sequence ID" value="KAJ8672946.1"/>
    <property type="molecule type" value="Genomic_DNA"/>
</dbReference>
<dbReference type="Proteomes" id="UP001239111">
    <property type="component" value="Chromosome 3"/>
</dbReference>
<protein>
    <submittedName>
        <fullName evidence="1">Uncharacterized protein</fullName>
    </submittedName>
</protein>
<comment type="caution">
    <text evidence="1">The sequence shown here is derived from an EMBL/GenBank/DDBJ whole genome shotgun (WGS) entry which is preliminary data.</text>
</comment>
<proteinExistence type="predicted"/>
<reference evidence="1" key="1">
    <citation type="submission" date="2023-04" db="EMBL/GenBank/DDBJ databases">
        <title>A chromosome-level genome assembly of the parasitoid wasp Eretmocerus hayati.</title>
        <authorList>
            <person name="Zhong Y."/>
            <person name="Liu S."/>
            <person name="Liu Y."/>
        </authorList>
    </citation>
    <scope>NUCLEOTIDE SEQUENCE</scope>
    <source>
        <strain evidence="1">ZJU_SS_LIU_2023</strain>
    </source>
</reference>
<accession>A0ACC2NPX7</accession>
<evidence type="ECO:0000313" key="1">
    <source>
        <dbReference type="EMBL" id="KAJ8672946.1"/>
    </source>
</evidence>
<keyword evidence="2" id="KW-1185">Reference proteome</keyword>
<sequence>MDKKLQSYIPKFDLDERIDNLELSEEERWCDASKLKMEWEEYKTEKGREIQAIDQELKKTTYRSRVTYNLAKETVSIEHRNESRVEINARDLNEVFDRIRSLKYQVQGLRQQIRNLHYQNWNDRKNQQRSNRPY</sequence>
<name>A0ACC2NPX7_9HYME</name>